<accession>Q6WHN1</accession>
<dbReference type="GeneID" id="2545993"/>
<proteinExistence type="predicted"/>
<name>Q6WHN1_BPKVM</name>
<dbReference type="RefSeq" id="NP_899519.1">
    <property type="nucleotide sequence ID" value="NC_005083.2"/>
</dbReference>
<dbReference type="Proteomes" id="UP000001785">
    <property type="component" value="Segment"/>
</dbReference>
<evidence type="ECO:0000313" key="1">
    <source>
        <dbReference type="EMBL" id="AAQ64342.1"/>
    </source>
</evidence>
<dbReference type="KEGG" id="vg:2545993"/>
<organismHost>
    <name type="scientific">Vibrio parahaemolyticus</name>
    <dbReference type="NCBI Taxonomy" id="670"/>
</organismHost>
<protein>
    <submittedName>
        <fullName evidence="1">Uncharacterized protein</fullName>
    </submittedName>
</protein>
<organism evidence="1 2">
    <name type="scientific">Vibrio phage KVP40 (isolate Vibrio parahaemolyticus/Japan/Matsuzaki/1991)</name>
    <name type="common">KVP40</name>
    <name type="synonym">Bacteriophage KVP40</name>
    <dbReference type="NCBI Taxonomy" id="75320"/>
    <lineage>
        <taxon>Viruses</taxon>
        <taxon>Duplodnaviria</taxon>
        <taxon>Heunggongvirae</taxon>
        <taxon>Uroviricota</taxon>
        <taxon>Caudoviricetes</taxon>
        <taxon>Pantevenvirales</taxon>
        <taxon>Straboviridae</taxon>
        <taxon>Schizotequatrovirus</taxon>
        <taxon>Schizotequatrovirus KVP40</taxon>
    </lineage>
</organism>
<keyword evidence="2" id="KW-1185">Reference proteome</keyword>
<dbReference type="EMBL" id="AY283928">
    <property type="protein sequence ID" value="AAQ64342.1"/>
    <property type="molecule type" value="Genomic_DNA"/>
</dbReference>
<gene>
    <name evidence="1" type="ORF">KVP40.0273</name>
</gene>
<evidence type="ECO:0000313" key="2">
    <source>
        <dbReference type="Proteomes" id="UP000001785"/>
    </source>
</evidence>
<reference evidence="1 2" key="1">
    <citation type="journal article" date="2003" name="J. Bacteriol.">
        <title>Complete genome sequence of the broad-host-range vibriophage KVP40: comparative genomics of a T4-related bacteriophage.</title>
        <authorList>
            <person name="Miller E."/>
            <person name="Heidelberg J."/>
            <person name="Eisen J."/>
            <person name="Nelson W."/>
            <person name="Durkin A."/>
            <person name="Ciecko A."/>
            <person name="Feldblyum T."/>
            <person name="White O."/>
            <person name="Paulsen I."/>
            <person name="Nierman W."/>
            <person name="Lee J."/>
            <person name="Szczypinski B."/>
            <person name="Fraser C."/>
        </authorList>
    </citation>
    <scope>NUCLEOTIDE SEQUENCE</scope>
    <source>
        <strain evidence="2">Isolate Vibrio parahaemolyticus/Japan/Matsuzaki /1991</strain>
    </source>
</reference>
<dbReference type="OrthoDB" id="34546at10239"/>
<sequence length="97" mass="11319">MERTLGLMMKPNFKILEIDKWEHAVVIDWGDDCVYKHHLPDEIVNHDLPAESIIHILEDLRPQPPEIKSLKTLTELMTGTIDAERDEEFQSLLDELD</sequence>